<evidence type="ECO:0000313" key="2">
    <source>
        <dbReference type="Proteomes" id="UP000663848"/>
    </source>
</evidence>
<dbReference type="Proteomes" id="UP000663848">
    <property type="component" value="Unassembled WGS sequence"/>
</dbReference>
<sequence length="63" mass="7521">EGRLYLIKDQHYNVLENIDPKAIEKYNQNSNLAQRTKYYQTIPIEKFQIPKPPQEVHYNASET</sequence>
<accession>A0A822E1K3</accession>
<feature type="non-terminal residue" evidence="1">
    <location>
        <position position="63"/>
    </location>
</feature>
<dbReference type="AlphaFoldDB" id="A0A822E1K3"/>
<feature type="non-terminal residue" evidence="1">
    <location>
        <position position="1"/>
    </location>
</feature>
<protein>
    <submittedName>
        <fullName evidence="1">Uncharacterized protein</fullName>
    </submittedName>
</protein>
<dbReference type="EMBL" id="CAJOBR010067950">
    <property type="protein sequence ID" value="CAF5090545.1"/>
    <property type="molecule type" value="Genomic_DNA"/>
</dbReference>
<organism evidence="1 2">
    <name type="scientific">Rotaria socialis</name>
    <dbReference type="NCBI Taxonomy" id="392032"/>
    <lineage>
        <taxon>Eukaryota</taxon>
        <taxon>Metazoa</taxon>
        <taxon>Spiralia</taxon>
        <taxon>Gnathifera</taxon>
        <taxon>Rotifera</taxon>
        <taxon>Eurotatoria</taxon>
        <taxon>Bdelloidea</taxon>
        <taxon>Philodinida</taxon>
        <taxon>Philodinidae</taxon>
        <taxon>Rotaria</taxon>
    </lineage>
</organism>
<name>A0A822E1K3_9BILA</name>
<reference evidence="1" key="1">
    <citation type="submission" date="2021-02" db="EMBL/GenBank/DDBJ databases">
        <authorList>
            <person name="Nowell W R."/>
        </authorList>
    </citation>
    <scope>NUCLEOTIDE SEQUENCE</scope>
</reference>
<evidence type="ECO:0000313" key="1">
    <source>
        <dbReference type="EMBL" id="CAF5090545.1"/>
    </source>
</evidence>
<gene>
    <name evidence="1" type="ORF">QYT958_LOCUS44310</name>
</gene>
<proteinExistence type="predicted"/>
<comment type="caution">
    <text evidence="1">The sequence shown here is derived from an EMBL/GenBank/DDBJ whole genome shotgun (WGS) entry which is preliminary data.</text>
</comment>